<sequence length="438" mass="47530">MLRQTWRPLAAAAAIGGPAYVYYQYRTKPETFELTVRARGADGKPEMQTRSFPLLPLKVLEARLQQNATSNTHHRPGGIVWKHTTASLASNDPLEDANANAIVTRDDTDPAGPGDFLFFAVMDGHGGYETSQLLSKVLIKAVASKVFALNSASTPASSATGWLDALKSALRLSSPKPSQAASSSPDSDPQRVSTAIVDAFTELDQEILNAPLRVLAGSVDEETRKKGAIPDLSKHPLGLKTMHPAISAHRNLYVAVTGDSRAVAGVWEPTDDGKGVWRVEALTEDQTGRNPSELARIQSEHPKDEENDVIRNGRVLGGLEPSRAFGDARYKWPRAIQETAQLPDLVPTSTGSAGVEGKRETKANKTEGSWAFADENVSAHLIRNAFGGGDEPDLRLRMSIPAPWSRRHRDDVTVTVVWWEEGSEGQPQVISEQVKAKL</sequence>
<evidence type="ECO:0000256" key="1">
    <source>
        <dbReference type="SAM" id="MobiDB-lite"/>
    </source>
</evidence>
<dbReference type="OrthoDB" id="420076at2759"/>
<dbReference type="SMART" id="SM00332">
    <property type="entry name" value="PP2Cc"/>
    <property type="match status" value="1"/>
</dbReference>
<dbReference type="PANTHER" id="PTHR13832">
    <property type="entry name" value="PROTEIN PHOSPHATASE 2C"/>
    <property type="match status" value="1"/>
</dbReference>
<keyword evidence="4" id="KW-1185">Reference proteome</keyword>
<dbReference type="SUPFAM" id="SSF81606">
    <property type="entry name" value="PP2C-like"/>
    <property type="match status" value="1"/>
</dbReference>
<gene>
    <name evidence="3" type="ORF">H1R20_g15010</name>
</gene>
<dbReference type="InterPro" id="IPR036457">
    <property type="entry name" value="PPM-type-like_dom_sf"/>
</dbReference>
<dbReference type="PROSITE" id="PS51746">
    <property type="entry name" value="PPM_2"/>
    <property type="match status" value="1"/>
</dbReference>
<comment type="caution">
    <text evidence="3">The sequence shown here is derived from an EMBL/GenBank/DDBJ whole genome shotgun (WGS) entry which is preliminary data.</text>
</comment>
<reference evidence="3" key="1">
    <citation type="submission" date="2022-06" db="EMBL/GenBank/DDBJ databases">
        <title>Genome Sequence of Candolleomyces eurysporus.</title>
        <authorList>
            <person name="Buettner E."/>
        </authorList>
    </citation>
    <scope>NUCLEOTIDE SEQUENCE</scope>
    <source>
        <strain evidence="3">VTCC 930004</strain>
    </source>
</reference>
<protein>
    <recommendedName>
        <fullName evidence="2">PPM-type phosphatase domain-containing protein</fullName>
    </recommendedName>
</protein>
<dbReference type="Gene3D" id="3.60.40.10">
    <property type="entry name" value="PPM-type phosphatase domain"/>
    <property type="match status" value="1"/>
</dbReference>
<dbReference type="CDD" id="cd00143">
    <property type="entry name" value="PP2Cc"/>
    <property type="match status" value="1"/>
</dbReference>
<dbReference type="InterPro" id="IPR015655">
    <property type="entry name" value="PP2C"/>
</dbReference>
<name>A0A9W8J0L6_9AGAR</name>
<dbReference type="PANTHER" id="PTHR13832:SF792">
    <property type="entry name" value="GM14286P"/>
    <property type="match status" value="1"/>
</dbReference>
<dbReference type="InterPro" id="IPR001932">
    <property type="entry name" value="PPM-type_phosphatase-like_dom"/>
</dbReference>
<evidence type="ECO:0000313" key="4">
    <source>
        <dbReference type="Proteomes" id="UP001140091"/>
    </source>
</evidence>
<accession>A0A9W8J0L6</accession>
<feature type="compositionally biased region" description="Basic and acidic residues" evidence="1">
    <location>
        <begin position="356"/>
        <end position="365"/>
    </location>
</feature>
<proteinExistence type="predicted"/>
<feature type="domain" description="PPM-type phosphatase" evidence="2">
    <location>
        <begin position="85"/>
        <end position="419"/>
    </location>
</feature>
<dbReference type="AlphaFoldDB" id="A0A9W8J0L6"/>
<dbReference type="GO" id="GO:0005739">
    <property type="term" value="C:mitochondrion"/>
    <property type="evidence" value="ECO:0007669"/>
    <property type="project" value="TreeGrafter"/>
</dbReference>
<dbReference type="GO" id="GO:0004741">
    <property type="term" value="F:[pyruvate dehydrogenase (acetyl-transferring)]-phosphatase activity"/>
    <property type="evidence" value="ECO:0007669"/>
    <property type="project" value="TreeGrafter"/>
</dbReference>
<evidence type="ECO:0000259" key="2">
    <source>
        <dbReference type="PROSITE" id="PS51746"/>
    </source>
</evidence>
<feature type="non-terminal residue" evidence="3">
    <location>
        <position position="1"/>
    </location>
</feature>
<feature type="region of interest" description="Disordered" evidence="1">
    <location>
        <begin position="345"/>
        <end position="365"/>
    </location>
</feature>
<dbReference type="EMBL" id="JANBPK010001515">
    <property type="protein sequence ID" value="KAJ2922083.1"/>
    <property type="molecule type" value="Genomic_DNA"/>
</dbReference>
<dbReference type="Proteomes" id="UP001140091">
    <property type="component" value="Unassembled WGS sequence"/>
</dbReference>
<evidence type="ECO:0000313" key="3">
    <source>
        <dbReference type="EMBL" id="KAJ2922083.1"/>
    </source>
</evidence>
<organism evidence="3 4">
    <name type="scientific">Candolleomyces eurysporus</name>
    <dbReference type="NCBI Taxonomy" id="2828524"/>
    <lineage>
        <taxon>Eukaryota</taxon>
        <taxon>Fungi</taxon>
        <taxon>Dikarya</taxon>
        <taxon>Basidiomycota</taxon>
        <taxon>Agaricomycotina</taxon>
        <taxon>Agaricomycetes</taxon>
        <taxon>Agaricomycetidae</taxon>
        <taxon>Agaricales</taxon>
        <taxon>Agaricineae</taxon>
        <taxon>Psathyrellaceae</taxon>
        <taxon>Candolleomyces</taxon>
    </lineage>
</organism>
<dbReference type="Pfam" id="PF00481">
    <property type="entry name" value="PP2C"/>
    <property type="match status" value="1"/>
</dbReference>